<dbReference type="SUPFAM" id="SSF55785">
    <property type="entry name" value="PYP-like sensor domain (PAS domain)"/>
    <property type="match status" value="1"/>
</dbReference>
<evidence type="ECO:0000259" key="2">
    <source>
        <dbReference type="PROSITE" id="PS51832"/>
    </source>
</evidence>
<dbReference type="CDD" id="cd00077">
    <property type="entry name" value="HDc"/>
    <property type="match status" value="1"/>
</dbReference>
<evidence type="ECO:0000256" key="1">
    <source>
        <dbReference type="SAM" id="Phobius"/>
    </source>
</evidence>
<reference evidence="3" key="1">
    <citation type="submission" date="2022-12" db="EMBL/GenBank/DDBJ databases">
        <title>Bacterial isolates from different developmental stages of Nematostella vectensis.</title>
        <authorList>
            <person name="Fraune S."/>
        </authorList>
    </citation>
    <scope>NUCLEOTIDE SEQUENCE</scope>
    <source>
        <strain evidence="3">G21630-S1</strain>
    </source>
</reference>
<dbReference type="InterPro" id="IPR013656">
    <property type="entry name" value="PAS_4"/>
</dbReference>
<dbReference type="Gene3D" id="3.30.450.20">
    <property type="entry name" value="PAS domain"/>
    <property type="match status" value="1"/>
</dbReference>
<comment type="caution">
    <text evidence="3">The sequence shown here is derived from an EMBL/GenBank/DDBJ whole genome shotgun (WGS) entry which is preliminary data.</text>
</comment>
<keyword evidence="4" id="KW-1185">Reference proteome</keyword>
<protein>
    <submittedName>
        <fullName evidence="3">PAS domain-containing protein</fullName>
    </submittedName>
</protein>
<evidence type="ECO:0000313" key="3">
    <source>
        <dbReference type="EMBL" id="MCZ4280665.1"/>
    </source>
</evidence>
<dbReference type="Pfam" id="PF13487">
    <property type="entry name" value="HD_5"/>
    <property type="match status" value="1"/>
</dbReference>
<feature type="transmembrane region" description="Helical" evidence="1">
    <location>
        <begin position="30"/>
        <end position="52"/>
    </location>
</feature>
<dbReference type="CDD" id="cd00130">
    <property type="entry name" value="PAS"/>
    <property type="match status" value="1"/>
</dbReference>
<organism evidence="3 4">
    <name type="scientific">Kiloniella laminariae</name>
    <dbReference type="NCBI Taxonomy" id="454162"/>
    <lineage>
        <taxon>Bacteria</taxon>
        <taxon>Pseudomonadati</taxon>
        <taxon>Pseudomonadota</taxon>
        <taxon>Alphaproteobacteria</taxon>
        <taxon>Rhodospirillales</taxon>
        <taxon>Kiloniellaceae</taxon>
        <taxon>Kiloniella</taxon>
    </lineage>
</organism>
<dbReference type="Pfam" id="PF08448">
    <property type="entry name" value="PAS_4"/>
    <property type="match status" value="1"/>
</dbReference>
<accession>A0ABT4LIA3</accession>
<dbReference type="InterPro" id="IPR037522">
    <property type="entry name" value="HD_GYP_dom"/>
</dbReference>
<keyword evidence="1" id="KW-0812">Transmembrane</keyword>
<dbReference type="Gene3D" id="1.10.3210.10">
    <property type="entry name" value="Hypothetical protein af1432"/>
    <property type="match status" value="1"/>
</dbReference>
<evidence type="ECO:0000313" key="4">
    <source>
        <dbReference type="Proteomes" id="UP001069802"/>
    </source>
</evidence>
<feature type="domain" description="HD-GYP" evidence="2">
    <location>
        <begin position="502"/>
        <end position="696"/>
    </location>
</feature>
<sequence length="698" mass="77368">MKNKNGKDKFEFHAINSMAADSRTMPRRTLITGLLVIAALVLLSVIVPGLIIENRKSEIVSKVQERQEILATGRSELIHAWLDSVKAQSDRLVTNELFRLFAYEVDLAGGDFTQITPLPEGQEEDSSMGVSLFEQFPFMERVLTDFTINSNFTTSYLFGRTGVAYLASSGSDPVSPEQQALALAHFGQKEATFGPIRQDASGLVIDLLLPVLPAQSEADEEVPVGLMLLTFPVTTKISEFLSPRALSEIGEETRLVQKTGERYEEIIPQDSRLIRPVSSDLSPSELFDFNLRPSLDGSGTEVYAAGAVLLPDQLWVVQEIDRTQAEKSLAEFRNIAILMATLIVVIVASVFLAFWWRLSSEHNGALARQFKELANRIHAQKQLLDKINGTIADFIGLKAVDGSYRYVNAAFAKGVGRDEDQLIGMDDAAIFGTGTAARMSITDQRAVASGNVVTANERVFLDNKEHHLQISKVPFIGEDDQVSGIVSVFRDVTDLVEEQKKKEKAVQQMVTALVRAVELRDPYLGGHSRRVSQFAVMVGKRMNLSDIEVATLEIASNLSQIGKLAIPREILNKPERLTPEEIAEIQKHPQHTQQLLRGIDFDLPVLDTIMQMHERLDGEGYPKGLSGDDILVTARILGACDVFCARIEPRSYRHGLEPLRALEILDDNNDRYDLDVINALRNVVNSVEGEKLIASIQH</sequence>
<dbReference type="PROSITE" id="PS51832">
    <property type="entry name" value="HD_GYP"/>
    <property type="match status" value="1"/>
</dbReference>
<keyword evidence="1" id="KW-0472">Membrane</keyword>
<gene>
    <name evidence="3" type="ORF">O4H49_07735</name>
</gene>
<dbReference type="RefSeq" id="WP_269422849.1">
    <property type="nucleotide sequence ID" value="NZ_JAPWGY010000002.1"/>
</dbReference>
<name>A0ABT4LIA3_9PROT</name>
<dbReference type="InterPro" id="IPR000014">
    <property type="entry name" value="PAS"/>
</dbReference>
<dbReference type="Proteomes" id="UP001069802">
    <property type="component" value="Unassembled WGS sequence"/>
</dbReference>
<dbReference type="SUPFAM" id="SSF109604">
    <property type="entry name" value="HD-domain/PDEase-like"/>
    <property type="match status" value="1"/>
</dbReference>
<dbReference type="PANTHER" id="PTHR43155">
    <property type="entry name" value="CYCLIC DI-GMP PHOSPHODIESTERASE PA4108-RELATED"/>
    <property type="match status" value="1"/>
</dbReference>
<dbReference type="EMBL" id="JAPWGY010000002">
    <property type="protein sequence ID" value="MCZ4280665.1"/>
    <property type="molecule type" value="Genomic_DNA"/>
</dbReference>
<dbReference type="InterPro" id="IPR003607">
    <property type="entry name" value="HD/PDEase_dom"/>
</dbReference>
<dbReference type="NCBIfam" id="TIGR00229">
    <property type="entry name" value="sensory_box"/>
    <property type="match status" value="1"/>
</dbReference>
<dbReference type="InterPro" id="IPR035965">
    <property type="entry name" value="PAS-like_dom_sf"/>
</dbReference>
<dbReference type="PANTHER" id="PTHR43155:SF2">
    <property type="entry name" value="CYCLIC DI-GMP PHOSPHODIESTERASE PA4108"/>
    <property type="match status" value="1"/>
</dbReference>
<feature type="transmembrane region" description="Helical" evidence="1">
    <location>
        <begin position="335"/>
        <end position="356"/>
    </location>
</feature>
<keyword evidence="1" id="KW-1133">Transmembrane helix</keyword>
<proteinExistence type="predicted"/>